<organism evidence="6 7">
    <name type="scientific">Actinomycetospora corticicola</name>
    <dbReference type="NCBI Taxonomy" id="663602"/>
    <lineage>
        <taxon>Bacteria</taxon>
        <taxon>Bacillati</taxon>
        <taxon>Actinomycetota</taxon>
        <taxon>Actinomycetes</taxon>
        <taxon>Pseudonocardiales</taxon>
        <taxon>Pseudonocardiaceae</taxon>
        <taxon>Actinomycetospora</taxon>
    </lineage>
</organism>
<dbReference type="GO" id="GO:0016301">
    <property type="term" value="F:kinase activity"/>
    <property type="evidence" value="ECO:0007669"/>
    <property type="project" value="UniProtKB-KW"/>
</dbReference>
<gene>
    <name evidence="6" type="ORF">BJ983_001391</name>
</gene>
<dbReference type="InterPro" id="IPR029016">
    <property type="entry name" value="GAF-like_dom_sf"/>
</dbReference>
<dbReference type="InterPro" id="IPR005561">
    <property type="entry name" value="ANTAR"/>
</dbReference>
<dbReference type="AlphaFoldDB" id="A0A7Y9J536"/>
<evidence type="ECO:0000256" key="3">
    <source>
        <dbReference type="ARBA" id="ARBA00023015"/>
    </source>
</evidence>
<keyword evidence="7" id="KW-1185">Reference proteome</keyword>
<keyword evidence="2" id="KW-0418">Kinase</keyword>
<evidence type="ECO:0000256" key="1">
    <source>
        <dbReference type="ARBA" id="ARBA00022679"/>
    </source>
</evidence>
<dbReference type="PIRSF" id="PIRSF036625">
    <property type="entry name" value="GAF_ANTAR"/>
    <property type="match status" value="1"/>
</dbReference>
<dbReference type="InterPro" id="IPR036388">
    <property type="entry name" value="WH-like_DNA-bd_sf"/>
</dbReference>
<keyword evidence="3" id="KW-0805">Transcription regulation</keyword>
<dbReference type="Gene3D" id="1.10.10.10">
    <property type="entry name" value="Winged helix-like DNA-binding domain superfamily/Winged helix DNA-binding domain"/>
    <property type="match status" value="1"/>
</dbReference>
<dbReference type="SUPFAM" id="SSF55781">
    <property type="entry name" value="GAF domain-like"/>
    <property type="match status" value="1"/>
</dbReference>
<comment type="caution">
    <text evidence="6">The sequence shown here is derived from an EMBL/GenBank/DDBJ whole genome shotgun (WGS) entry which is preliminary data.</text>
</comment>
<keyword evidence="1" id="KW-0808">Transferase</keyword>
<sequence length="249" mass="26714">MTDVMRATWPAADEDEEAADLLLAALRRSAYGVAGSDRTADALTRIAEGAAAVIPGVLDAGVTVRGSGGLTCAVHTTETAAAVDRAAIRLAEGPCIDAVAGADTVVLPDAAAETRWPRFVREAVRHGVRASLSVPFCSTWPVGALNLHVTRHALRDDALRRRIRREARIFAVHASIALAGAHRVEHLERALERRDVIGQAKGILMMQHGIDADEAFTRLRRASQHTNVKLYDVAAWLCTRGTPAERPDA</sequence>
<evidence type="ECO:0000256" key="4">
    <source>
        <dbReference type="ARBA" id="ARBA00023163"/>
    </source>
</evidence>
<evidence type="ECO:0000256" key="2">
    <source>
        <dbReference type="ARBA" id="ARBA00022777"/>
    </source>
</evidence>
<dbReference type="InterPro" id="IPR011006">
    <property type="entry name" value="CheY-like_superfamily"/>
</dbReference>
<dbReference type="InterPro" id="IPR003018">
    <property type="entry name" value="GAF"/>
</dbReference>
<dbReference type="Pfam" id="PF03861">
    <property type="entry name" value="ANTAR"/>
    <property type="match status" value="1"/>
</dbReference>
<dbReference type="Gene3D" id="3.30.450.40">
    <property type="match status" value="1"/>
</dbReference>
<keyword evidence="4" id="KW-0804">Transcription</keyword>
<evidence type="ECO:0000313" key="6">
    <source>
        <dbReference type="EMBL" id="NYD35289.1"/>
    </source>
</evidence>
<dbReference type="GO" id="GO:0003723">
    <property type="term" value="F:RNA binding"/>
    <property type="evidence" value="ECO:0007669"/>
    <property type="project" value="InterPro"/>
</dbReference>
<dbReference type="Pfam" id="PF13185">
    <property type="entry name" value="GAF_2"/>
    <property type="match status" value="1"/>
</dbReference>
<name>A0A7Y9J536_9PSEU</name>
<dbReference type="SUPFAM" id="SSF52172">
    <property type="entry name" value="CheY-like"/>
    <property type="match status" value="1"/>
</dbReference>
<dbReference type="RefSeq" id="WP_179793148.1">
    <property type="nucleotide sequence ID" value="NZ_BAABHP010000004.1"/>
</dbReference>
<protein>
    <recommendedName>
        <fullName evidence="5">ANTAR domain-containing protein</fullName>
    </recommendedName>
</protein>
<dbReference type="PROSITE" id="PS50921">
    <property type="entry name" value="ANTAR"/>
    <property type="match status" value="1"/>
</dbReference>
<feature type="domain" description="ANTAR" evidence="5">
    <location>
        <begin position="177"/>
        <end position="238"/>
    </location>
</feature>
<dbReference type="Proteomes" id="UP000535890">
    <property type="component" value="Unassembled WGS sequence"/>
</dbReference>
<dbReference type="InterPro" id="IPR012074">
    <property type="entry name" value="GAF_ANTAR"/>
</dbReference>
<reference evidence="6 7" key="1">
    <citation type="submission" date="2020-07" db="EMBL/GenBank/DDBJ databases">
        <title>Sequencing the genomes of 1000 actinobacteria strains.</title>
        <authorList>
            <person name="Klenk H.-P."/>
        </authorList>
    </citation>
    <scope>NUCLEOTIDE SEQUENCE [LARGE SCALE GENOMIC DNA]</scope>
    <source>
        <strain evidence="6 7">DSM 45772</strain>
    </source>
</reference>
<accession>A0A7Y9J536</accession>
<evidence type="ECO:0000259" key="5">
    <source>
        <dbReference type="PROSITE" id="PS50921"/>
    </source>
</evidence>
<proteinExistence type="predicted"/>
<dbReference type="SMART" id="SM01012">
    <property type="entry name" value="ANTAR"/>
    <property type="match status" value="1"/>
</dbReference>
<evidence type="ECO:0000313" key="7">
    <source>
        <dbReference type="Proteomes" id="UP000535890"/>
    </source>
</evidence>
<dbReference type="EMBL" id="JACCBN010000001">
    <property type="protein sequence ID" value="NYD35289.1"/>
    <property type="molecule type" value="Genomic_DNA"/>
</dbReference>